<dbReference type="Proteomes" id="UP000095280">
    <property type="component" value="Unplaced"/>
</dbReference>
<keyword evidence="6" id="KW-0508">mRNA splicing</keyword>
<dbReference type="WBParaSite" id="maker-unitig_21770-snap-gene-0.3-mRNA-1">
    <property type="protein sequence ID" value="maker-unitig_21770-snap-gene-0.3-mRNA-1"/>
    <property type="gene ID" value="maker-unitig_21770-snap-gene-0.3"/>
</dbReference>
<dbReference type="PANTHER" id="PTHR13296">
    <property type="entry name" value="BCAS2 PROTEIN"/>
    <property type="match status" value="1"/>
</dbReference>
<dbReference type="GO" id="GO:0006397">
    <property type="term" value="P:mRNA processing"/>
    <property type="evidence" value="ECO:0007669"/>
    <property type="project" value="UniProtKB-KW"/>
</dbReference>
<dbReference type="GO" id="GO:0071011">
    <property type="term" value="C:precatalytic spliceosome"/>
    <property type="evidence" value="ECO:0007669"/>
    <property type="project" value="TreeGrafter"/>
</dbReference>
<evidence type="ECO:0000256" key="7">
    <source>
        <dbReference type="ARBA" id="ARBA00023242"/>
    </source>
</evidence>
<evidence type="ECO:0000256" key="6">
    <source>
        <dbReference type="ARBA" id="ARBA00023187"/>
    </source>
</evidence>
<keyword evidence="9" id="KW-1185">Reference proteome</keyword>
<keyword evidence="8" id="KW-0175">Coiled coil</keyword>
<evidence type="ECO:0000313" key="10">
    <source>
        <dbReference type="WBParaSite" id="maker-unitig_21770-snap-gene-0.3-mRNA-1"/>
    </source>
</evidence>
<organism evidence="9 10">
    <name type="scientific">Macrostomum lignano</name>
    <dbReference type="NCBI Taxonomy" id="282301"/>
    <lineage>
        <taxon>Eukaryota</taxon>
        <taxon>Metazoa</taxon>
        <taxon>Spiralia</taxon>
        <taxon>Lophotrochozoa</taxon>
        <taxon>Platyhelminthes</taxon>
        <taxon>Rhabditophora</taxon>
        <taxon>Macrostomorpha</taxon>
        <taxon>Macrostomida</taxon>
        <taxon>Macrostomidae</taxon>
        <taxon>Macrostomum</taxon>
    </lineage>
</organism>
<name>A0A1I8F759_9PLAT</name>
<sequence>ASTKAGVREAALGMVEEEMRRYRPTKNYFGTPAAIESSSVLRPIYCGELKTPANWPPDDVQSWRDSVDNSRAQLEHQSVRIENLQTAACCSRIRCLALSQRHSGGMVAETERRLQATRKACKLAKRLHTFEDTWVHLVR</sequence>
<dbReference type="GO" id="GO:0008380">
    <property type="term" value="P:RNA splicing"/>
    <property type="evidence" value="ECO:0007669"/>
    <property type="project" value="UniProtKB-KW"/>
</dbReference>
<reference evidence="10" key="1">
    <citation type="submission" date="2016-11" db="UniProtKB">
        <authorList>
            <consortium name="WormBaseParasite"/>
        </authorList>
    </citation>
    <scope>IDENTIFICATION</scope>
</reference>
<evidence type="ECO:0000256" key="1">
    <source>
        <dbReference type="ARBA" id="ARBA00004123"/>
    </source>
</evidence>
<keyword evidence="4" id="KW-0507">mRNA processing</keyword>
<evidence type="ECO:0000256" key="4">
    <source>
        <dbReference type="ARBA" id="ARBA00022664"/>
    </source>
</evidence>
<evidence type="ECO:0000256" key="3">
    <source>
        <dbReference type="ARBA" id="ARBA00014158"/>
    </source>
</evidence>
<evidence type="ECO:0000256" key="8">
    <source>
        <dbReference type="SAM" id="Coils"/>
    </source>
</evidence>
<evidence type="ECO:0000256" key="2">
    <source>
        <dbReference type="ARBA" id="ARBA00010788"/>
    </source>
</evidence>
<dbReference type="AlphaFoldDB" id="A0A1I8F759"/>
<evidence type="ECO:0000256" key="5">
    <source>
        <dbReference type="ARBA" id="ARBA00022728"/>
    </source>
</evidence>
<comment type="similarity">
    <text evidence="2">Belongs to the SPF27 family.</text>
</comment>
<evidence type="ECO:0000313" key="9">
    <source>
        <dbReference type="Proteomes" id="UP000095280"/>
    </source>
</evidence>
<dbReference type="InterPro" id="IPR008409">
    <property type="entry name" value="SPF27"/>
</dbReference>
<comment type="subcellular location">
    <subcellularLocation>
        <location evidence="1">Nucleus</location>
    </subcellularLocation>
</comment>
<proteinExistence type="inferred from homology"/>
<keyword evidence="7" id="KW-0539">Nucleus</keyword>
<protein>
    <recommendedName>
        <fullName evidence="3">Pre-mRNA-splicing factor SPF27</fullName>
    </recommendedName>
</protein>
<dbReference type="GO" id="GO:0071013">
    <property type="term" value="C:catalytic step 2 spliceosome"/>
    <property type="evidence" value="ECO:0007669"/>
    <property type="project" value="TreeGrafter"/>
</dbReference>
<feature type="coiled-coil region" evidence="8">
    <location>
        <begin position="67"/>
        <end position="127"/>
    </location>
</feature>
<dbReference type="Pfam" id="PF05700">
    <property type="entry name" value="BCAS2"/>
    <property type="match status" value="1"/>
</dbReference>
<keyword evidence="5" id="KW-0747">Spliceosome</keyword>
<dbReference type="GO" id="GO:0000974">
    <property type="term" value="C:Prp19 complex"/>
    <property type="evidence" value="ECO:0007669"/>
    <property type="project" value="TreeGrafter"/>
</dbReference>
<accession>A0A1I8F759</accession>
<dbReference type="PANTHER" id="PTHR13296:SF0">
    <property type="entry name" value="PRE-MRNA-SPLICING FACTOR SPF27"/>
    <property type="match status" value="1"/>
</dbReference>